<sequence>MKLNGQSKQQPPEKEGFEYIDILLENLEKRRPFANGENSSMYLSLNDVYMLYKVVAEEFSEKLRQSILNGDNVEHLTHFPDLLEVYCTADRNSQAPNVISDEQIVWTIGKFISVLSSPIVYGKFGGLYQDCIIELTKLLQPPNIFVVTCDKTSDMVDKKNLLLFNINGDNEQIIFATPMGDIILGPVISVLQYGTMNESVIQNEDVLIYLWFSLLHVILTGVSRVKNKAILLTQRLLSMDACNAVFADLLFDDLMAVERWLCDLTAEVIGDEELRLKEALGTCERTFGDAIRNIDECETFSKIDFYHCLKWTKQLAEICSSRVRPDERLVNMLIDLCSVNLRVEKSVREEYCDLCSYLYIIVRKIFQCELQIKAENIGELFEFIFVVLEYNDINSSLLLNELSEQLAFARQRYIKSEMTKYLRMREMMIVALKQIMEKDKGNILIAKVIPETAEVIEIIENISKMPHIGREALAALISLISSFTERVETGVDFWLAVMSLPWLQTTELVADLKHFDLALPALSQIYKLSLRCSQYLSPDIKANTIPALGHLNVCPEWRRRVYIAALTSIEISLLRTAVEHFPTFIFSTDRNEFEFLLNHVLYHGMHALQNDDETELCPAVLKAVARTLCFVSMEKRLADDEICMMCRRKQTANRNLEINLDKIFELIKKAIHGNNAAKLGCSELLASLLNHISFTLLKRYETEMLCTLILMKETDEDLRSGFQGLERDPNNGVPMLQRAYLRVHGKKNRMGVVIGYFVETEHAIFGTSKHRKQFRWCLKPMMELKLESVQNEVLRVIGDLQKLPKAFDNFRLHAISCLVNSQNDNLFLMCLNQLLNIAVVPDYAFIVAEIKHAVEDRMEKYAPNLHPRQWFLRKKKYIMESLTKRIIFEYSEGTRPLKRGSFSQFVDERFGRSIEYALSVVVEVFDFSRDDMESFMRDGCPEVVTSLLLDCIAEKEKVQMALDTIARLRRIQPEILMEESLPLLLVKHLLKDLSTQVMQNALNFISVYTKGGCNWSTLVSKKAYECTVCLLQHLSVHEEKAIMHIKNLHKLTYGRNCPFSFTAFIRESYLGILLHFRQAVNDDRFYDERLILASSLCKVMAMIKVDGTDFLDQTADKMLIVLRAFTPLGIIVIEMWKVYLKTLSDEVLVKLLPQTLVSIIPLLRYEQARELLRYIFEERQLHFAANGDFERISLVFWNNPKISINEYLSPELGKSPPELVFHACASLLKESYEEVGEVILHKLLSLLNEYSELADNCFDSIAAELVPSLLQIIRKSSLVECRYLASLALGRLGAVDPGRIGLSLARNTNGNRHDGRFVFVDSGEQFYIELLERAAVAFSGILDASMQVECSYSIQTVLRELFGRHGSESSSLWDMLSDQCRNSFSMLRKSSFILHKPFQHLPTKRPIMECEQVKDFRSWLNLWYKVTAAKIRDEKLKIFFGALEGLVNADIVFAGFILPQLILQSIIEHNMTCMNEIGMEIIAVLQRSIVDNGWPRSAAHLIFAVIDCLERYAYHRQSLKISADMVLQRTIEILSHVTTQTWDDGNCLIVAAAGVCHCTTRALKWCEQYAIGYDENGQTLFKPDQFSFLEKIYFDLGDMDGVAGAFETIRSCAEPTINDRILSLEADGNYWDALPLYRKSTNVEPSYTKCLLRLNEPRLALSGIADLLRRPENVEFHEKLRSCQLEAMWQLQLWDDLTDLVYEKPKTTTCGATYASVICTLRNQQFNLLDDYLVTARMRLADALTAMTIEDSDTYTQAYKTITQLHILAEIEDAKSSLKLENDKILTVEDLAKVLNVWQKRAAKAIQSASVLEPILNARRSLLGLLEGDIGRGSICDLFLQSCRLARHDGHLQVAWSYLSQAKALNVNQFKVEMEEARYLFQKGSQVQAIQILSNLLKRHFLDEAQQLKNISCEGRDICCSEEEDSRELKRGNEDFVKAQLLFAEYSLRAGAGSYGDFYKTYFSLPLIAEPSEDLFYRVAVFFDKYLYSKNENAEARNVTMILKAYRRVLKHGKSYLFHVMPRMLSIWLDYTQKMAENGSAQPLVKVPTRGLPFKSSASEDKYVKEMNGVIYDGFKCIDHYMFYTAFAQLISRITHPNEDVFQTLKMILSTLMVEYPHQCLWQSIAVFRCDADKQPLRFTRCRAVYDLAKRRDESGQLKNLIPQYEYVAAAFIRVAEDNCPVGTQSPFSQRYAYLSEYFRSGKMNPTIWTTEKAQGKETKEPIRPSIVVPLHKMIEQAIPTSVLSTLSQFPDSNLEQTVSATSSSMKFSTTYIHSFDEEFTVMKSLVRPKKITIVGSDGKKYPLMCKAKDELRKDARLMDFNRMVNTLLHQNADARRRQLHVRTYNVIPLQDAGGLIEWIPNLQTYRHVVEELVKEKCHSVMTDKEWFSRWVPNGTNEEKLARLRTEYYPRHPIVMPEWFRRSFSDSCRWYAARLAFTYTSAVMSMIGFILGLGDRHGENLLLDLINGDAIHVDFNLLFNKGENLNVPEVVPFRLTRNIVAGFGATGVEGAFRRSCETTMRVLREHDEALLTVLQTFVHDPLLEWMHSESRAQQYKQRKRNDAKLSPPAAQQQAQEAIDMIRSRLIGHIITPKIYRTETNNPPMSIEGQVGRLIDISRDELNLAQMYIGWCPFI</sequence>
<evidence type="ECO:0000256" key="5">
    <source>
        <dbReference type="ARBA" id="ARBA00022679"/>
    </source>
</evidence>
<keyword evidence="11" id="KW-0539">Nucleus</keyword>
<evidence type="ECO:0000256" key="1">
    <source>
        <dbReference type="ARBA" id="ARBA00004123"/>
    </source>
</evidence>
<dbReference type="CDD" id="cd00892">
    <property type="entry name" value="PIKKc_ATR"/>
    <property type="match status" value="1"/>
</dbReference>
<dbReference type="InterPro" id="IPR057564">
    <property type="entry name" value="HEAT_ATR"/>
</dbReference>
<evidence type="ECO:0000256" key="7">
    <source>
        <dbReference type="ARBA" id="ARBA00022763"/>
    </source>
</evidence>
<evidence type="ECO:0000256" key="10">
    <source>
        <dbReference type="ARBA" id="ARBA00023204"/>
    </source>
</evidence>
<dbReference type="PANTHER" id="PTHR11139:SF69">
    <property type="entry name" value="SERINE_THREONINE-PROTEIN KINASE ATR"/>
    <property type="match status" value="1"/>
</dbReference>
<reference evidence="17" key="2">
    <citation type="submission" date="2016-11" db="UniProtKB">
        <authorList>
            <consortium name="WormBaseParasite"/>
        </authorList>
    </citation>
    <scope>IDENTIFICATION</scope>
</reference>
<dbReference type="InterPro" id="IPR011009">
    <property type="entry name" value="Kinase-like_dom_sf"/>
</dbReference>
<dbReference type="InterPro" id="IPR018936">
    <property type="entry name" value="PI3/4_kinase_CS"/>
</dbReference>
<dbReference type="GO" id="GO:0005524">
    <property type="term" value="F:ATP binding"/>
    <property type="evidence" value="ECO:0007669"/>
    <property type="project" value="UniProtKB-KW"/>
</dbReference>
<keyword evidence="7" id="KW-0227">DNA damage</keyword>
<feature type="domain" description="PI3K/PI4K catalytic" evidence="13">
    <location>
        <begin position="2276"/>
        <end position="2586"/>
    </location>
</feature>
<dbReference type="PANTHER" id="PTHR11139">
    <property type="entry name" value="ATAXIA TELANGIECTASIA MUTATED ATM -RELATED"/>
    <property type="match status" value="1"/>
</dbReference>
<dbReference type="InterPro" id="IPR016024">
    <property type="entry name" value="ARM-type_fold"/>
</dbReference>
<keyword evidence="10" id="KW-0234">DNA repair</keyword>
<protein>
    <recommendedName>
        <fullName evidence="12">Serine/threonine-protein kinase ATR</fullName>
        <ecNumber evidence="3">2.7.11.1</ecNumber>
    </recommendedName>
</protein>
<reference evidence="16" key="1">
    <citation type="submission" date="2012-04" db="EMBL/GenBank/DDBJ databases">
        <title>The Genome Sequence of Loa loa.</title>
        <authorList>
            <consortium name="The Broad Institute Genome Sequencing Platform"/>
            <consortium name="Broad Institute Genome Sequencing Center for Infectious Disease"/>
            <person name="Nutman T.B."/>
            <person name="Fink D.L."/>
            <person name="Russ C."/>
            <person name="Young S."/>
            <person name="Zeng Q."/>
            <person name="Gargeya S."/>
            <person name="Alvarado L."/>
            <person name="Berlin A."/>
            <person name="Chapman S.B."/>
            <person name="Chen Z."/>
            <person name="Freedman E."/>
            <person name="Gellesch M."/>
            <person name="Goldberg J."/>
            <person name="Griggs A."/>
            <person name="Gujja S."/>
            <person name="Heilman E.R."/>
            <person name="Heiman D."/>
            <person name="Howarth C."/>
            <person name="Mehta T."/>
            <person name="Neiman D."/>
            <person name="Pearson M."/>
            <person name="Roberts A."/>
            <person name="Saif S."/>
            <person name="Shea T."/>
            <person name="Shenoy N."/>
            <person name="Sisk P."/>
            <person name="Stolte C."/>
            <person name="Sykes S."/>
            <person name="White J."/>
            <person name="Yandava C."/>
            <person name="Haas B."/>
            <person name="Henn M.R."/>
            <person name="Nusbaum C."/>
            <person name="Birren B."/>
        </authorList>
    </citation>
    <scope>NUCLEOTIDE SEQUENCE [LARGE SCALE GENOMIC DNA]</scope>
</reference>
<dbReference type="STRING" id="7209.A0A1I7VU25"/>
<dbReference type="InterPro" id="IPR050517">
    <property type="entry name" value="DDR_Repair_Kinase"/>
</dbReference>
<name>A0A1I7VU25_LOALO</name>
<evidence type="ECO:0000256" key="11">
    <source>
        <dbReference type="ARBA" id="ARBA00023242"/>
    </source>
</evidence>
<comment type="subcellular location">
    <subcellularLocation>
        <location evidence="1">Nucleus</location>
    </subcellularLocation>
</comment>
<keyword evidence="8" id="KW-0418">Kinase</keyword>
<dbReference type="Pfam" id="PF00454">
    <property type="entry name" value="PI3_PI4_kinase"/>
    <property type="match status" value="1"/>
</dbReference>
<evidence type="ECO:0000256" key="8">
    <source>
        <dbReference type="ARBA" id="ARBA00022777"/>
    </source>
</evidence>
<keyword evidence="6" id="KW-0547">Nucleotide-binding</keyword>
<evidence type="ECO:0000259" key="14">
    <source>
        <dbReference type="PROSITE" id="PS51189"/>
    </source>
</evidence>
<feature type="domain" description="FATC" evidence="15">
    <location>
        <begin position="2602"/>
        <end position="2634"/>
    </location>
</feature>
<dbReference type="SMART" id="SM01343">
    <property type="entry name" value="FATC"/>
    <property type="match status" value="1"/>
</dbReference>
<dbReference type="eggNOG" id="KOG0890">
    <property type="taxonomic scope" value="Eukaryota"/>
</dbReference>
<dbReference type="Proteomes" id="UP000095285">
    <property type="component" value="Unassembled WGS sequence"/>
</dbReference>
<dbReference type="InterPro" id="IPR000403">
    <property type="entry name" value="PI3/4_kinase_cat_dom"/>
</dbReference>
<dbReference type="GO" id="GO:0000077">
    <property type="term" value="P:DNA damage checkpoint signaling"/>
    <property type="evidence" value="ECO:0007669"/>
    <property type="project" value="TreeGrafter"/>
</dbReference>
<evidence type="ECO:0000256" key="9">
    <source>
        <dbReference type="ARBA" id="ARBA00022840"/>
    </source>
</evidence>
<dbReference type="GO" id="GO:0005694">
    <property type="term" value="C:chromosome"/>
    <property type="evidence" value="ECO:0007669"/>
    <property type="project" value="TreeGrafter"/>
</dbReference>
<evidence type="ECO:0000259" key="15">
    <source>
        <dbReference type="PROSITE" id="PS51190"/>
    </source>
</evidence>
<dbReference type="Pfam" id="PF02260">
    <property type="entry name" value="FATC"/>
    <property type="match status" value="1"/>
</dbReference>
<dbReference type="SUPFAM" id="SSF56112">
    <property type="entry name" value="Protein kinase-like (PK-like)"/>
    <property type="match status" value="1"/>
</dbReference>
<dbReference type="InterPro" id="IPR003151">
    <property type="entry name" value="PIK-rel_kinase_FAT"/>
</dbReference>
<dbReference type="SUPFAM" id="SSF48371">
    <property type="entry name" value="ARM repeat"/>
    <property type="match status" value="1"/>
</dbReference>
<feature type="domain" description="FAT" evidence="14">
    <location>
        <begin position="1548"/>
        <end position="2130"/>
    </location>
</feature>
<dbReference type="Pfam" id="PF02259">
    <property type="entry name" value="FAT"/>
    <property type="match status" value="1"/>
</dbReference>
<dbReference type="Gene3D" id="3.30.1010.10">
    <property type="entry name" value="Phosphatidylinositol 3-kinase Catalytic Subunit, Chain A, domain 4"/>
    <property type="match status" value="1"/>
</dbReference>
<evidence type="ECO:0000259" key="13">
    <source>
        <dbReference type="PROSITE" id="PS50290"/>
    </source>
</evidence>
<dbReference type="PROSITE" id="PS51190">
    <property type="entry name" value="FATC"/>
    <property type="match status" value="1"/>
</dbReference>
<proteinExistence type="inferred from homology"/>
<dbReference type="GO" id="GO:0006281">
    <property type="term" value="P:DNA repair"/>
    <property type="evidence" value="ECO:0007669"/>
    <property type="project" value="UniProtKB-KW"/>
</dbReference>
<evidence type="ECO:0000256" key="6">
    <source>
        <dbReference type="ARBA" id="ARBA00022741"/>
    </source>
</evidence>
<dbReference type="GO" id="GO:0000723">
    <property type="term" value="P:telomere maintenance"/>
    <property type="evidence" value="ECO:0007669"/>
    <property type="project" value="TreeGrafter"/>
</dbReference>
<comment type="similarity">
    <text evidence="2">Belongs to the PI3/PI4-kinase family. ATM subfamily.</text>
</comment>
<evidence type="ECO:0000313" key="17">
    <source>
        <dbReference type="WBParaSite" id="EN70_6296"/>
    </source>
</evidence>
<dbReference type="EC" id="2.7.11.1" evidence="3"/>
<dbReference type="InterPro" id="IPR014009">
    <property type="entry name" value="PIK_FAT"/>
</dbReference>
<evidence type="ECO:0000256" key="4">
    <source>
        <dbReference type="ARBA" id="ARBA00022527"/>
    </source>
</evidence>
<evidence type="ECO:0000256" key="2">
    <source>
        <dbReference type="ARBA" id="ARBA00010769"/>
    </source>
</evidence>
<keyword evidence="9" id="KW-0067">ATP-binding</keyword>
<dbReference type="GO" id="GO:0005634">
    <property type="term" value="C:nucleus"/>
    <property type="evidence" value="ECO:0007669"/>
    <property type="project" value="UniProtKB-SubCell"/>
</dbReference>
<dbReference type="WBParaSite" id="EN70_6296">
    <property type="protein sequence ID" value="EN70_6296"/>
    <property type="gene ID" value="EN70_6296"/>
</dbReference>
<dbReference type="PROSITE" id="PS50290">
    <property type="entry name" value="PI3_4_KINASE_3"/>
    <property type="match status" value="1"/>
</dbReference>
<dbReference type="InterPro" id="IPR003152">
    <property type="entry name" value="FATC_dom"/>
</dbReference>
<keyword evidence="5" id="KW-0808">Transferase</keyword>
<evidence type="ECO:0000256" key="12">
    <source>
        <dbReference type="ARBA" id="ARBA00024420"/>
    </source>
</evidence>
<evidence type="ECO:0000256" key="3">
    <source>
        <dbReference type="ARBA" id="ARBA00012513"/>
    </source>
</evidence>
<evidence type="ECO:0000313" key="16">
    <source>
        <dbReference type="Proteomes" id="UP000095285"/>
    </source>
</evidence>
<accession>A0A1I7VU25</accession>
<keyword evidence="4" id="KW-0723">Serine/threonine-protein kinase</keyword>
<dbReference type="GO" id="GO:0004674">
    <property type="term" value="F:protein serine/threonine kinase activity"/>
    <property type="evidence" value="ECO:0007669"/>
    <property type="project" value="UniProtKB-KW"/>
</dbReference>
<dbReference type="Pfam" id="PF23593">
    <property type="entry name" value="HEAT_ATR"/>
    <property type="match status" value="1"/>
</dbReference>
<dbReference type="SMART" id="SM00146">
    <property type="entry name" value="PI3Kc"/>
    <property type="match status" value="1"/>
</dbReference>
<organism evidence="16 17">
    <name type="scientific">Loa loa</name>
    <name type="common">Eye worm</name>
    <name type="synonym">Filaria loa</name>
    <dbReference type="NCBI Taxonomy" id="7209"/>
    <lineage>
        <taxon>Eukaryota</taxon>
        <taxon>Metazoa</taxon>
        <taxon>Ecdysozoa</taxon>
        <taxon>Nematoda</taxon>
        <taxon>Chromadorea</taxon>
        <taxon>Rhabditida</taxon>
        <taxon>Spirurina</taxon>
        <taxon>Spiruromorpha</taxon>
        <taxon>Filarioidea</taxon>
        <taxon>Onchocercidae</taxon>
        <taxon>Loa</taxon>
    </lineage>
</organism>
<dbReference type="PROSITE" id="PS51189">
    <property type="entry name" value="FAT"/>
    <property type="match status" value="1"/>
</dbReference>
<keyword evidence="16" id="KW-1185">Reference proteome</keyword>
<dbReference type="InterPro" id="IPR036940">
    <property type="entry name" value="PI3/4_kinase_cat_sf"/>
</dbReference>
<dbReference type="Gene3D" id="1.10.1070.11">
    <property type="entry name" value="Phosphatidylinositol 3-/4-kinase, catalytic domain"/>
    <property type="match status" value="1"/>
</dbReference>
<dbReference type="PROSITE" id="PS00916">
    <property type="entry name" value="PI3_4_KINASE_2"/>
    <property type="match status" value="1"/>
</dbReference>